<dbReference type="Gene3D" id="3.40.30.10">
    <property type="entry name" value="Glutaredoxin"/>
    <property type="match status" value="1"/>
</dbReference>
<dbReference type="InterPro" id="IPR023205">
    <property type="entry name" value="DsbA/DsbL"/>
</dbReference>
<proteinExistence type="predicted"/>
<name>A0A223MDL6_ACTPL</name>
<evidence type="ECO:0000256" key="2">
    <source>
        <dbReference type="SAM" id="SignalP"/>
    </source>
</evidence>
<sequence length="235" mass="27261">MLCEKLIKWVTFIFALVITCNAAATLPQAVEKIPKNVKNEPLFKDGKGYYSYKKPIDIELPKDGRVLIQYFFKYDCNICLNADDYLKQYARLHSDQVILQRSPVYDGNDIFTGQMHATFMQFGREDLSDLFLFDSAGRKESMSLVKSNDAIVQWLTSKGIDAQAFNRLFHSDEVKNRMKQAQTLFNKYKPPYVPIAVLNGKYILLQNTLYNDDYTYGVLDFLVNKLQQEQKEETK</sequence>
<keyword evidence="3" id="KW-0413">Isomerase</keyword>
<dbReference type="CDD" id="cd03019">
    <property type="entry name" value="DsbA_DsbA"/>
    <property type="match status" value="1"/>
</dbReference>
<dbReference type="RefSeq" id="WP_005599037.1">
    <property type="nucleotide sequence ID" value="NZ_CBDBSU010000008.1"/>
</dbReference>
<organism evidence="3 4">
    <name type="scientific">Actinobacillus pleuropneumoniae</name>
    <name type="common">Haemophilus pleuropneumoniae</name>
    <dbReference type="NCBI Taxonomy" id="715"/>
    <lineage>
        <taxon>Bacteria</taxon>
        <taxon>Pseudomonadati</taxon>
        <taxon>Pseudomonadota</taxon>
        <taxon>Gammaproteobacteria</taxon>
        <taxon>Pasteurellales</taxon>
        <taxon>Pasteurellaceae</taxon>
        <taxon>Actinobacillus</taxon>
    </lineage>
</organism>
<dbReference type="InterPro" id="IPR036249">
    <property type="entry name" value="Thioredoxin-like_sf"/>
</dbReference>
<dbReference type="GeneID" id="48599924"/>
<keyword evidence="1 2" id="KW-0732">Signal</keyword>
<dbReference type="EMBL" id="LR134515">
    <property type="protein sequence ID" value="VEJ17657.1"/>
    <property type="molecule type" value="Genomic_DNA"/>
</dbReference>
<gene>
    <name evidence="3" type="primary">dsbA_1</name>
    <name evidence="3" type="ORF">NCTC10976_01804</name>
</gene>
<dbReference type="OMA" id="FFDYDCR"/>
<dbReference type="Proteomes" id="UP000275510">
    <property type="component" value="Chromosome"/>
</dbReference>
<dbReference type="SUPFAM" id="SSF52833">
    <property type="entry name" value="Thioredoxin-like"/>
    <property type="match status" value="1"/>
</dbReference>
<feature type="chain" id="PRO_5030038864" evidence="2">
    <location>
        <begin position="25"/>
        <end position="235"/>
    </location>
</feature>
<dbReference type="AlphaFoldDB" id="A0A223MDL6"/>
<evidence type="ECO:0000313" key="3">
    <source>
        <dbReference type="EMBL" id="VEJ17657.1"/>
    </source>
</evidence>
<evidence type="ECO:0000313" key="4">
    <source>
        <dbReference type="Proteomes" id="UP000275510"/>
    </source>
</evidence>
<dbReference type="PANTHER" id="PTHR35891">
    <property type="entry name" value="THIOL:DISULFIDE INTERCHANGE PROTEIN DSBA"/>
    <property type="match status" value="1"/>
</dbReference>
<reference evidence="3 4" key="1">
    <citation type="submission" date="2018-12" db="EMBL/GenBank/DDBJ databases">
        <authorList>
            <consortium name="Pathogen Informatics"/>
        </authorList>
    </citation>
    <scope>NUCLEOTIDE SEQUENCE [LARGE SCALE GENOMIC DNA]</scope>
    <source>
        <strain evidence="3 4">NCTC10976</strain>
    </source>
</reference>
<accession>A0A223MDL6</accession>
<dbReference type="GO" id="GO:0016853">
    <property type="term" value="F:isomerase activity"/>
    <property type="evidence" value="ECO:0007669"/>
    <property type="project" value="UniProtKB-KW"/>
</dbReference>
<protein>
    <submittedName>
        <fullName evidence="3">Thiol-disulfide isomerase and thioredoxin</fullName>
    </submittedName>
</protein>
<feature type="signal peptide" evidence="2">
    <location>
        <begin position="1"/>
        <end position="24"/>
    </location>
</feature>
<dbReference type="InterPro" id="IPR050824">
    <property type="entry name" value="Thiol_disulfide_DsbA"/>
</dbReference>
<dbReference type="PANTHER" id="PTHR35891:SF2">
    <property type="entry name" value="THIOL:DISULFIDE INTERCHANGE PROTEIN DSBA"/>
    <property type="match status" value="1"/>
</dbReference>
<evidence type="ECO:0000256" key="1">
    <source>
        <dbReference type="ARBA" id="ARBA00022729"/>
    </source>
</evidence>